<sequence length="416" mass="50091">MRHFYLIFHDYFRDCSTAFLCEEHFKSSRITLIFENPTLIRIKKFFWYLHAHFYTALHFSFSLFLSTSQSPHLFFAYTYFKREETMARYRLISEDTDKVLIPVYVICEPEICKRNTSEYKFLLEVSEDENFAGFKGMIFSKTLNVEHFDQKIEPDDQRFIHGGFYVATPAKFRDILQRHLKGKVEPHLDRRYEEYQKIHKEPEKPENMTDDEWKEQKFEDMKNFLYDKVEALNIFLTTRQKVNGQKSQREVSLMEFSLVKRKYILCNALFQNVEECYKNFKNPEDANWQSQNRRFINPEDLLTDLSFKHNVFDWSDEKEPTVVQFGELIERVADNFQQIAEMIREACDELEKEQVDVVHHPESQTNVDRRKFKVQLMMDGMRYMATLNQNLANFIVPLQKEPAPNQPRMLGYRQMQ</sequence>
<dbReference type="Proteomes" id="UP000011014">
    <property type="component" value="Unassembled WGS sequence"/>
</dbReference>
<organism evidence="1">
    <name type="scientific">Oikopleura dioica</name>
    <name type="common">Tunicate</name>
    <dbReference type="NCBI Taxonomy" id="34765"/>
    <lineage>
        <taxon>Eukaryota</taxon>
        <taxon>Metazoa</taxon>
        <taxon>Chordata</taxon>
        <taxon>Tunicata</taxon>
        <taxon>Appendicularia</taxon>
        <taxon>Copelata</taxon>
        <taxon>Oikopleuridae</taxon>
        <taxon>Oikopleura</taxon>
    </lineage>
</organism>
<evidence type="ECO:0000313" key="1">
    <source>
        <dbReference type="EMBL" id="CBY35793.1"/>
    </source>
</evidence>
<name>E4YJY2_OIKDI</name>
<accession>E4YJY2</accession>
<protein>
    <submittedName>
        <fullName evidence="1">Uncharacterized protein</fullName>
    </submittedName>
</protein>
<proteinExistence type="predicted"/>
<dbReference type="EMBL" id="FN654677">
    <property type="protein sequence ID" value="CBY35793.1"/>
    <property type="molecule type" value="Genomic_DNA"/>
</dbReference>
<gene>
    <name evidence="1" type="ORF">GSOID_T00028260001</name>
</gene>
<reference evidence="1" key="1">
    <citation type="journal article" date="2010" name="Science">
        <title>Plasticity of animal genome architecture unmasked by rapid evolution of a pelagic tunicate.</title>
        <authorList>
            <person name="Denoeud F."/>
            <person name="Henriet S."/>
            <person name="Mungpakdee S."/>
            <person name="Aury J.M."/>
            <person name="Da Silva C."/>
            <person name="Brinkmann H."/>
            <person name="Mikhaleva J."/>
            <person name="Olsen L.C."/>
            <person name="Jubin C."/>
            <person name="Canestro C."/>
            <person name="Bouquet J.M."/>
            <person name="Danks G."/>
            <person name="Poulain J."/>
            <person name="Campsteijn C."/>
            <person name="Adamski M."/>
            <person name="Cross I."/>
            <person name="Yadetie F."/>
            <person name="Muffato M."/>
            <person name="Louis A."/>
            <person name="Butcher S."/>
            <person name="Tsagkogeorga G."/>
            <person name="Konrad A."/>
            <person name="Singh S."/>
            <person name="Jensen M.F."/>
            <person name="Cong E.H."/>
            <person name="Eikeseth-Otteraa H."/>
            <person name="Noel B."/>
            <person name="Anthouard V."/>
            <person name="Porcel B.M."/>
            <person name="Kachouri-Lafond R."/>
            <person name="Nishino A."/>
            <person name="Ugolini M."/>
            <person name="Chourrout P."/>
            <person name="Nishida H."/>
            <person name="Aasland R."/>
            <person name="Huzurbazar S."/>
            <person name="Westhof E."/>
            <person name="Delsuc F."/>
            <person name="Lehrach H."/>
            <person name="Reinhardt R."/>
            <person name="Weissenbach J."/>
            <person name="Roy S.W."/>
            <person name="Artiguenave F."/>
            <person name="Postlethwait J.H."/>
            <person name="Manak J.R."/>
            <person name="Thompson E.M."/>
            <person name="Jaillon O."/>
            <person name="Du Pasquier L."/>
            <person name="Boudinot P."/>
            <person name="Liberles D.A."/>
            <person name="Volff J.N."/>
            <person name="Philippe H."/>
            <person name="Lenhard B."/>
            <person name="Roest Crollius H."/>
            <person name="Wincker P."/>
            <person name="Chourrout D."/>
        </authorList>
    </citation>
    <scope>NUCLEOTIDE SEQUENCE [LARGE SCALE GENOMIC DNA]</scope>
</reference>
<dbReference type="AlphaFoldDB" id="E4YJY2"/>